<organism evidence="1 2">
    <name type="scientific">Paracraurococcus ruber</name>
    <dbReference type="NCBI Taxonomy" id="77675"/>
    <lineage>
        <taxon>Bacteria</taxon>
        <taxon>Pseudomonadati</taxon>
        <taxon>Pseudomonadota</taxon>
        <taxon>Alphaproteobacteria</taxon>
        <taxon>Acetobacterales</taxon>
        <taxon>Roseomonadaceae</taxon>
        <taxon>Paracraurococcus</taxon>
    </lineage>
</organism>
<accession>A0ABS1D3Y6</accession>
<dbReference type="Proteomes" id="UP000697995">
    <property type="component" value="Unassembled WGS sequence"/>
</dbReference>
<keyword evidence="2" id="KW-1185">Reference proteome</keyword>
<comment type="caution">
    <text evidence="1">The sequence shown here is derived from an EMBL/GenBank/DDBJ whole genome shotgun (WGS) entry which is preliminary data.</text>
</comment>
<gene>
    <name evidence="1" type="ORF">CKO45_23615</name>
</gene>
<proteinExistence type="predicted"/>
<evidence type="ECO:0000313" key="1">
    <source>
        <dbReference type="EMBL" id="MBK1661203.1"/>
    </source>
</evidence>
<dbReference type="EMBL" id="NRSG01000265">
    <property type="protein sequence ID" value="MBK1661203.1"/>
    <property type="molecule type" value="Genomic_DNA"/>
</dbReference>
<evidence type="ECO:0000313" key="2">
    <source>
        <dbReference type="Proteomes" id="UP000697995"/>
    </source>
</evidence>
<name>A0ABS1D3Y6_9PROT</name>
<protein>
    <submittedName>
        <fullName evidence="1">Uncharacterized protein</fullName>
    </submittedName>
</protein>
<sequence length="135" mass="14548">MSELTFVLAGQNTATAADQLTMVLTDGERVRVHRTEAAALPEAERKAVDPISLAALLVSLPSAVLTVMDITDRIRKHRKAQAVIEAAQKLKAEKQIEVYLLTASEAPNQHTVASLDADRLLDLIAAIDSSPAKPR</sequence>
<reference evidence="1 2" key="1">
    <citation type="journal article" date="2020" name="Microorganisms">
        <title>Osmotic Adaptation and Compatible Solute Biosynthesis of Phototrophic Bacteria as Revealed from Genome Analyses.</title>
        <authorList>
            <person name="Imhoff J.F."/>
            <person name="Rahn T."/>
            <person name="Kunzel S."/>
            <person name="Keller A."/>
            <person name="Neulinger S.C."/>
        </authorList>
    </citation>
    <scope>NUCLEOTIDE SEQUENCE [LARGE SCALE GENOMIC DNA]</scope>
    <source>
        <strain evidence="1 2">DSM 15382</strain>
    </source>
</reference>
<dbReference type="RefSeq" id="WP_133221668.1">
    <property type="nucleotide sequence ID" value="NZ_NRSG01000265.1"/>
</dbReference>